<dbReference type="EMBL" id="LVLJ01000091">
    <property type="protein sequence ID" value="OAE35758.1"/>
    <property type="molecule type" value="Genomic_DNA"/>
</dbReference>
<dbReference type="Gene3D" id="2.30.280.10">
    <property type="entry name" value="SRA-YDG"/>
    <property type="match status" value="1"/>
</dbReference>
<feature type="domain" description="YDG" evidence="5">
    <location>
        <begin position="155"/>
        <end position="309"/>
    </location>
</feature>
<dbReference type="PROSITE" id="PS51015">
    <property type="entry name" value="YDG"/>
    <property type="match status" value="1"/>
</dbReference>
<feature type="region of interest" description="Disordered" evidence="4">
    <location>
        <begin position="77"/>
        <end position="101"/>
    </location>
</feature>
<name>A0A176WRK3_MARPO</name>
<dbReference type="InterPro" id="IPR003105">
    <property type="entry name" value="SRA_YDG"/>
</dbReference>
<dbReference type="GO" id="GO:0005694">
    <property type="term" value="C:chromosome"/>
    <property type="evidence" value="ECO:0007669"/>
    <property type="project" value="UniProtKB-SubCell"/>
</dbReference>
<evidence type="ECO:0000259" key="5">
    <source>
        <dbReference type="PROSITE" id="PS51015"/>
    </source>
</evidence>
<dbReference type="PANTHER" id="PTHR45660">
    <property type="entry name" value="HISTONE-LYSINE N-METHYLTRANSFERASE SETMAR"/>
    <property type="match status" value="1"/>
</dbReference>
<reference evidence="6" key="1">
    <citation type="submission" date="2016-03" db="EMBL/GenBank/DDBJ databases">
        <title>Mechanisms controlling the formation of the plant cell surface in tip-growing cells are functionally conserved among land plants.</title>
        <authorList>
            <person name="Honkanen S."/>
            <person name="Jones V.A."/>
            <person name="Morieri G."/>
            <person name="Champion C."/>
            <person name="Hetherington A.J."/>
            <person name="Kelly S."/>
            <person name="Saint-Marcoux D."/>
            <person name="Proust H."/>
            <person name="Prescott H."/>
            <person name="Dolan L."/>
        </authorList>
    </citation>
    <scope>NUCLEOTIDE SEQUENCE [LARGE SCALE GENOMIC DNA]</scope>
    <source>
        <tissue evidence="6">Whole gametophyte</tissue>
    </source>
</reference>
<sequence>MYCTYNNGFVQMHSTDSYRSTLTQFQTYLMHATVLAKLTQSLIFATSRKDFIITRVGAAKNGKKLLLSRSHSKGKSLLQFASKSQDKPRDGMQSRRRGPSYNFRSENANVQKLLDQFDTFREKYRQKKKIESVALKDFCILFQPLLCNGVKSIDGDIPGLKNGQCFNSRVELYLVAAHHRLESGIDYLPAIRSPAMIDGEFVSIAVSVVLSGEKDDIDEGDTIHYCGEGGVGRRVDSVRSTEVTKDQKLVGGNLALKNSADLGRSVRVIRKHKDSFHRSKFFYSYDGMYKFMMQDDLALKQLYDVQSLL</sequence>
<dbReference type="InterPro" id="IPR015947">
    <property type="entry name" value="PUA-like_sf"/>
</dbReference>
<gene>
    <name evidence="6" type="ORF">AXG93_4849s1000</name>
</gene>
<dbReference type="SUPFAM" id="SSF88697">
    <property type="entry name" value="PUA domain-like"/>
    <property type="match status" value="1"/>
</dbReference>
<comment type="subcellular location">
    <subcellularLocation>
        <location evidence="1">Chromosome</location>
    </subcellularLocation>
    <subcellularLocation>
        <location evidence="3">Nucleus</location>
    </subcellularLocation>
</comment>
<dbReference type="SMART" id="SM00466">
    <property type="entry name" value="SRA"/>
    <property type="match status" value="1"/>
</dbReference>
<dbReference type="Proteomes" id="UP000077202">
    <property type="component" value="Unassembled WGS sequence"/>
</dbReference>
<evidence type="ECO:0000256" key="2">
    <source>
        <dbReference type="ARBA" id="ARBA00023242"/>
    </source>
</evidence>
<organism evidence="6 7">
    <name type="scientific">Marchantia polymorpha subsp. ruderalis</name>
    <dbReference type="NCBI Taxonomy" id="1480154"/>
    <lineage>
        <taxon>Eukaryota</taxon>
        <taxon>Viridiplantae</taxon>
        <taxon>Streptophyta</taxon>
        <taxon>Embryophyta</taxon>
        <taxon>Marchantiophyta</taxon>
        <taxon>Marchantiopsida</taxon>
        <taxon>Marchantiidae</taxon>
        <taxon>Marchantiales</taxon>
        <taxon>Marchantiaceae</taxon>
        <taxon>Marchantia</taxon>
    </lineage>
</organism>
<accession>A0A176WRK3</accession>
<dbReference type="GO" id="GO:0042054">
    <property type="term" value="F:histone methyltransferase activity"/>
    <property type="evidence" value="ECO:0007669"/>
    <property type="project" value="TreeGrafter"/>
</dbReference>
<keyword evidence="2 3" id="KW-0539">Nucleus</keyword>
<dbReference type="InterPro" id="IPR036987">
    <property type="entry name" value="SRA-YDG_sf"/>
</dbReference>
<dbReference type="InterPro" id="IPR051357">
    <property type="entry name" value="H3K9_HMTase_SUVAR3-9"/>
</dbReference>
<protein>
    <recommendedName>
        <fullName evidence="5">YDG domain-containing protein</fullName>
    </recommendedName>
</protein>
<evidence type="ECO:0000256" key="3">
    <source>
        <dbReference type="PROSITE-ProRule" id="PRU00358"/>
    </source>
</evidence>
<evidence type="ECO:0000313" key="7">
    <source>
        <dbReference type="Proteomes" id="UP000077202"/>
    </source>
</evidence>
<feature type="compositionally biased region" description="Basic and acidic residues" evidence="4">
    <location>
        <begin position="84"/>
        <end position="93"/>
    </location>
</feature>
<evidence type="ECO:0000256" key="1">
    <source>
        <dbReference type="ARBA" id="ARBA00004286"/>
    </source>
</evidence>
<evidence type="ECO:0000256" key="4">
    <source>
        <dbReference type="SAM" id="MobiDB-lite"/>
    </source>
</evidence>
<dbReference type="PANTHER" id="PTHR45660:SF13">
    <property type="entry name" value="HISTONE-LYSINE N-METHYLTRANSFERASE SETMAR"/>
    <property type="match status" value="1"/>
</dbReference>
<evidence type="ECO:0000313" key="6">
    <source>
        <dbReference type="EMBL" id="OAE35758.1"/>
    </source>
</evidence>
<dbReference type="AlphaFoldDB" id="A0A176WRK3"/>
<proteinExistence type="predicted"/>
<dbReference type="GO" id="GO:0003690">
    <property type="term" value="F:double-stranded DNA binding"/>
    <property type="evidence" value="ECO:0007669"/>
    <property type="project" value="TreeGrafter"/>
</dbReference>
<dbReference type="GO" id="GO:0005634">
    <property type="term" value="C:nucleus"/>
    <property type="evidence" value="ECO:0007669"/>
    <property type="project" value="UniProtKB-SubCell"/>
</dbReference>
<keyword evidence="7" id="KW-1185">Reference proteome</keyword>
<dbReference type="Pfam" id="PF02182">
    <property type="entry name" value="SAD_SRA"/>
    <property type="match status" value="1"/>
</dbReference>
<comment type="caution">
    <text evidence="6">The sequence shown here is derived from an EMBL/GenBank/DDBJ whole genome shotgun (WGS) entry which is preliminary data.</text>
</comment>